<dbReference type="STRING" id="34720.A0A151K0T3"/>
<evidence type="ECO:0000313" key="2">
    <source>
        <dbReference type="Proteomes" id="UP000078541"/>
    </source>
</evidence>
<dbReference type="CDD" id="cd09272">
    <property type="entry name" value="RNase_HI_RT_Ty1"/>
    <property type="match status" value="1"/>
</dbReference>
<reference evidence="1 2" key="1">
    <citation type="submission" date="2016-03" db="EMBL/GenBank/DDBJ databases">
        <title>Trachymyrmex septentrionalis WGS genome.</title>
        <authorList>
            <person name="Nygaard S."/>
            <person name="Hu H."/>
            <person name="Boomsma J."/>
            <person name="Zhang G."/>
        </authorList>
    </citation>
    <scope>NUCLEOTIDE SEQUENCE [LARGE SCALE GENOMIC DNA]</scope>
    <source>
        <strain evidence="1">Tsep2-gDNA-1</strain>
        <tissue evidence="1">Whole body</tissue>
    </source>
</reference>
<sequence length="126" mass="14613">AAKNVFRYPKGTNIGILYDGTKGFSDSDYVGDLDTRHSTTDYLKQLLRDGDYKCEKAIIIRVDNQSAIKLVCNPEYHKRCKHTDIRHHFVREKCSDRNIDIEYACSQNQLADILTKVLSRDLFRNL</sequence>
<keyword evidence="2" id="KW-1185">Reference proteome</keyword>
<evidence type="ECO:0000313" key="1">
    <source>
        <dbReference type="EMBL" id="KYN44358.1"/>
    </source>
</evidence>
<accession>A0A151K0T3</accession>
<proteinExistence type="predicted"/>
<feature type="non-terminal residue" evidence="1">
    <location>
        <position position="1"/>
    </location>
</feature>
<organism evidence="1 2">
    <name type="scientific">Trachymyrmex septentrionalis</name>
    <dbReference type="NCBI Taxonomy" id="34720"/>
    <lineage>
        <taxon>Eukaryota</taxon>
        <taxon>Metazoa</taxon>
        <taxon>Ecdysozoa</taxon>
        <taxon>Arthropoda</taxon>
        <taxon>Hexapoda</taxon>
        <taxon>Insecta</taxon>
        <taxon>Pterygota</taxon>
        <taxon>Neoptera</taxon>
        <taxon>Endopterygota</taxon>
        <taxon>Hymenoptera</taxon>
        <taxon>Apocrita</taxon>
        <taxon>Aculeata</taxon>
        <taxon>Formicoidea</taxon>
        <taxon>Formicidae</taxon>
        <taxon>Myrmicinae</taxon>
        <taxon>Trachymyrmex</taxon>
    </lineage>
</organism>
<name>A0A151K0T3_9HYME</name>
<dbReference type="PANTHER" id="PTHR11439">
    <property type="entry name" value="GAG-POL-RELATED RETROTRANSPOSON"/>
    <property type="match status" value="1"/>
</dbReference>
<protein>
    <submittedName>
        <fullName evidence="1">Copia protein</fullName>
    </submittedName>
</protein>
<dbReference type="AlphaFoldDB" id="A0A151K0T3"/>
<dbReference type="EMBL" id="KQ981225">
    <property type="protein sequence ID" value="KYN44358.1"/>
    <property type="molecule type" value="Genomic_DNA"/>
</dbReference>
<dbReference type="PANTHER" id="PTHR11439:SF483">
    <property type="entry name" value="PEPTIDE SYNTHASE GLIP-LIKE, PUTATIVE (AFU_ORTHOLOGUE AFUA_3G12920)-RELATED"/>
    <property type="match status" value="1"/>
</dbReference>
<gene>
    <name evidence="1" type="ORF">ALC56_01171</name>
</gene>
<dbReference type="Proteomes" id="UP000078541">
    <property type="component" value="Unassembled WGS sequence"/>
</dbReference>